<dbReference type="Pfam" id="PF07583">
    <property type="entry name" value="PSCyt2"/>
    <property type="match status" value="1"/>
</dbReference>
<dbReference type="InterPro" id="IPR024977">
    <property type="entry name" value="Apc4-like_WD40_dom"/>
</dbReference>
<dbReference type="InterPro" id="IPR036909">
    <property type="entry name" value="Cyt_c-like_dom_sf"/>
</dbReference>
<dbReference type="InterPro" id="IPR003343">
    <property type="entry name" value="Big_2"/>
</dbReference>
<dbReference type="SMART" id="SM00320">
    <property type="entry name" value="WD40"/>
    <property type="match status" value="6"/>
</dbReference>
<feature type="coiled-coil region" evidence="1">
    <location>
        <begin position="1400"/>
        <end position="1427"/>
    </location>
</feature>
<reference evidence="3 4" key="1">
    <citation type="submission" date="2019-02" db="EMBL/GenBank/DDBJ databases">
        <title>Deep-cultivation of Planctomycetes and their phenomic and genomic characterization uncovers novel biology.</title>
        <authorList>
            <person name="Wiegand S."/>
            <person name="Jogler M."/>
            <person name="Boedeker C."/>
            <person name="Pinto D."/>
            <person name="Vollmers J."/>
            <person name="Rivas-Marin E."/>
            <person name="Kohn T."/>
            <person name="Peeters S.H."/>
            <person name="Heuer A."/>
            <person name="Rast P."/>
            <person name="Oberbeckmann S."/>
            <person name="Bunk B."/>
            <person name="Jeske O."/>
            <person name="Meyerdierks A."/>
            <person name="Storesund J.E."/>
            <person name="Kallscheuer N."/>
            <person name="Luecker S."/>
            <person name="Lage O.M."/>
            <person name="Pohl T."/>
            <person name="Merkel B.J."/>
            <person name="Hornburger P."/>
            <person name="Mueller R.-W."/>
            <person name="Bruemmer F."/>
            <person name="Labrenz M."/>
            <person name="Spormann A.M."/>
            <person name="Op den Camp H."/>
            <person name="Overmann J."/>
            <person name="Amann R."/>
            <person name="Jetten M.S.M."/>
            <person name="Mascher T."/>
            <person name="Medema M.H."/>
            <person name="Devos D.P."/>
            <person name="Kaster A.-K."/>
            <person name="Ovreas L."/>
            <person name="Rohde M."/>
            <person name="Galperin M.Y."/>
            <person name="Jogler C."/>
        </authorList>
    </citation>
    <scope>NUCLEOTIDE SEQUENCE [LARGE SCALE GENOMIC DNA]</scope>
    <source>
        <strain evidence="3 4">FF011L</strain>
    </source>
</reference>
<sequence length="1750" mass="190807">MFGQRKSIQRKSILLGQVEIDVMSWLFQKFGRSVAGGSSQSGLNGIGVLAALLLAGWIALPVQAEEVSTAAEPSKPSFSSTIEPIFRAHCYGCHQGAKQLGDYQMTDFAALLIGGESESPAIVVGKPDESHLIELITPVDGHAEMPRGESAPLSEIEIAQIRQWILDGAVDDRVAAVPAYDADNPPLYSRPPAITSLDFSPTEDLCAIAGFHEVLLVNSQNGERVGRLIGMSERINAVAFSPDGKRLAVAAGSPALQGELQVWDVATQALQLSVPVTFDTLTGVSWSPDGSQLAFACADTSIRAIDAVTGKQVLYQSAHEDWVRDTVYSLDGSHLMSVGRDMTVKLTEVATERFVDNVTSITPGALAGGINAIDRHPSRDEILVGGADGAPKIYRVFRQTARKIGDDANLIRRLPNMPGRIFSVDISPDGTRLAAAATVDGVSEVRIWQYELNSDLPAEIKAIQAKRVASRTADEKKKLQGFQSQEVAEVAKLAIPDAAVFAVAFDPQNRLGVASADGKVRILSTGDGAVEATWEPAPLTPVDQVAPDTGFDVAKWAADAAAEKATTEFSDANIESSGIDLKDVVRLHLTPDKITLDGSLAYNQLLVTAETKAGERVDVTRSCQLSLPDFVAVDAQGLMRPVSHGTGKLTVSLGDLTSEIDVTTSNLDSSESYDFVRDVAPTLSRLGCNSGTCHGAQKGKNGFRLSLRGYDPLFDIRALADDLMGRRLNSVSADVSLMLQKPLGVVPHQGGVLMSVGDPYHTVLRRWIADGANLDLEGPRIERIELSPTKPVVEKIGASQQMRVVAFYTDGTTRDVTREAFIESGNTEIATSAGKALLTSLRRGEAPILARYEGAYAATTLTVMGERDGFEWKQPESWGKIDDLVATKWERLKLQPSELCTDAEYLRRVTLDLTGLPPTSDQVRAFLSDERPTREKREAIVDELIGSPAYVDYWTNKWADLLQVNRKFLGVEGAASFRDWIRTAVDENRPYDQFAKQILTASGSNHENPAAAYYKILREPEAILENTTQLFLGIRFNCNKCHDHPFEKWTQDQYYQTAAFFRGVGLKADPISKDRKVGGTAVEGAKPLYEEVFENANGKVLHGRTGNPTEAVFPYETEYKAEDASTDRQRLAAWMVSSDNQYFTRSYVNRVWGYLTGVGVIEPVDDIRAGNPASNPELLQYLTEQMIANGYDTRKLMREICTSRTYQLSVKTNSWNDDDSQNYAHATPRRLPAEVLFDAVHKVTGAETQIPGVPKGTRASALPDSGVQLPDGFLANLGRPVRESACECERSTDLQLGPVMALVSGPTVGHAISDVNNDLATLVKDLPEDEALTEELFLRILGRMPNVNELAAFQMICEEVQTDHEQLTAKLAETEAWWVGERETREKQRLAAIADVEKQIKERTVAIQDQRAQLEKAREQRIAVATKSLEEVQAATSDRIAAWIKEQSTATDWMPLRPATLAASNKAVLRPQSDRSILAEGPKEKGTYTITVRSHLPKITGFRLEALPIPGLKGGGPGFPDNGNFVVTEFQVTAAPLGKPAEAKPVKLVKSNADFSQGGFSPAAMLDGKTNDQGGWAVHPRGGTVHWATMQTEQPIENPEGTLLTFTIHQFHNAVDHRLAQFRLSATGDPGDIPLGLPESLSAVAMTPQAQRTESQLATLTQYYSKSDDTLQKAQAALGVAKAVVPEDSQVVALKQRLQVLQTETPDDLRLVQLRLDVQQSQTQLKNLRLTVAEDLTWALINSPAFLFNR</sequence>
<organism evidence="3 4">
    <name type="scientific">Roseimaritima multifibrata</name>
    <dbReference type="NCBI Taxonomy" id="1930274"/>
    <lineage>
        <taxon>Bacteria</taxon>
        <taxon>Pseudomonadati</taxon>
        <taxon>Planctomycetota</taxon>
        <taxon>Planctomycetia</taxon>
        <taxon>Pirellulales</taxon>
        <taxon>Pirellulaceae</taxon>
        <taxon>Roseimaritima</taxon>
    </lineage>
</organism>
<dbReference type="Pfam" id="PF07676">
    <property type="entry name" value="PD40"/>
    <property type="match status" value="2"/>
</dbReference>
<keyword evidence="4" id="KW-1185">Reference proteome</keyword>
<dbReference type="GO" id="GO:0009055">
    <property type="term" value="F:electron transfer activity"/>
    <property type="evidence" value="ECO:0007669"/>
    <property type="project" value="InterPro"/>
</dbReference>
<dbReference type="InterPro" id="IPR011659">
    <property type="entry name" value="WD40"/>
</dbReference>
<dbReference type="EMBL" id="CP036262">
    <property type="protein sequence ID" value="QDS96221.1"/>
    <property type="molecule type" value="Genomic_DNA"/>
</dbReference>
<keyword evidence="1" id="KW-0175">Coiled coil</keyword>
<name>A0A517MMX1_9BACT</name>
<dbReference type="PANTHER" id="PTHR35889">
    <property type="entry name" value="CYCLOINULO-OLIGOSACCHARIDE FRUCTANOTRANSFERASE-RELATED"/>
    <property type="match status" value="1"/>
</dbReference>
<dbReference type="SUPFAM" id="SSF50978">
    <property type="entry name" value="WD40 repeat-like"/>
    <property type="match status" value="1"/>
</dbReference>
<evidence type="ECO:0000256" key="1">
    <source>
        <dbReference type="SAM" id="Coils"/>
    </source>
</evidence>
<dbReference type="Pfam" id="PF00400">
    <property type="entry name" value="WD40"/>
    <property type="match status" value="1"/>
</dbReference>
<dbReference type="RefSeq" id="WP_246109592.1">
    <property type="nucleotide sequence ID" value="NZ_CP036262.1"/>
</dbReference>
<dbReference type="PANTHER" id="PTHR35889:SF3">
    <property type="entry name" value="F-BOX DOMAIN-CONTAINING PROTEIN"/>
    <property type="match status" value="1"/>
</dbReference>
<dbReference type="Gene3D" id="2.60.40.1080">
    <property type="match status" value="1"/>
</dbReference>
<feature type="domain" description="BIG2" evidence="2">
    <location>
        <begin position="583"/>
        <end position="663"/>
    </location>
</feature>
<dbReference type="InterPro" id="IPR022655">
    <property type="entry name" value="DUF1553"/>
</dbReference>
<feature type="domain" description="BIG2" evidence="2">
    <location>
        <begin position="780"/>
        <end position="862"/>
    </location>
</feature>
<dbReference type="InterPro" id="IPR054604">
    <property type="entry name" value="SbsC_Big-like"/>
</dbReference>
<dbReference type="KEGG" id="rml:FF011L_50290"/>
<evidence type="ECO:0000313" key="3">
    <source>
        <dbReference type="EMBL" id="QDS96221.1"/>
    </source>
</evidence>
<dbReference type="Gene3D" id="2.130.10.10">
    <property type="entry name" value="YVTN repeat-like/Quinoprotein amine dehydrogenase"/>
    <property type="match status" value="2"/>
</dbReference>
<dbReference type="InterPro" id="IPR015943">
    <property type="entry name" value="WD40/YVTN_repeat-like_dom_sf"/>
</dbReference>
<dbReference type="Pfam" id="PF07587">
    <property type="entry name" value="PSD1"/>
    <property type="match status" value="1"/>
</dbReference>
<protein>
    <submittedName>
        <fullName evidence="3">Translocation protein TolB</fullName>
    </submittedName>
</protein>
<dbReference type="Pfam" id="PF22359">
    <property type="entry name" value="Big-like"/>
    <property type="match status" value="1"/>
</dbReference>
<dbReference type="Pfam" id="PF12894">
    <property type="entry name" value="ANAPC4_WD40"/>
    <property type="match status" value="1"/>
</dbReference>
<dbReference type="InterPro" id="IPR011429">
    <property type="entry name" value="Cyt_c_Planctomycete-type"/>
</dbReference>
<evidence type="ECO:0000313" key="4">
    <source>
        <dbReference type="Proteomes" id="UP000320672"/>
    </source>
</evidence>
<dbReference type="InterPro" id="IPR036322">
    <property type="entry name" value="WD40_repeat_dom_sf"/>
</dbReference>
<dbReference type="SUPFAM" id="SSF46626">
    <property type="entry name" value="Cytochrome c"/>
    <property type="match status" value="1"/>
</dbReference>
<dbReference type="Pfam" id="PF07635">
    <property type="entry name" value="PSCyt1"/>
    <property type="match status" value="1"/>
</dbReference>
<dbReference type="InterPro" id="IPR011444">
    <property type="entry name" value="DUF1549"/>
</dbReference>
<gene>
    <name evidence="3" type="ORF">FF011L_50290</name>
</gene>
<dbReference type="SMART" id="SM00635">
    <property type="entry name" value="BID_2"/>
    <property type="match status" value="2"/>
</dbReference>
<proteinExistence type="predicted"/>
<evidence type="ECO:0000259" key="2">
    <source>
        <dbReference type="SMART" id="SM00635"/>
    </source>
</evidence>
<dbReference type="GO" id="GO:0020037">
    <property type="term" value="F:heme binding"/>
    <property type="evidence" value="ECO:0007669"/>
    <property type="project" value="InterPro"/>
</dbReference>
<accession>A0A517MMX1</accession>
<dbReference type="Proteomes" id="UP000320672">
    <property type="component" value="Chromosome"/>
</dbReference>
<dbReference type="InterPro" id="IPR001680">
    <property type="entry name" value="WD40_rpt"/>
</dbReference>